<proteinExistence type="predicted"/>
<reference evidence="1 2" key="1">
    <citation type="journal article" date="2013" name="Int. J. Syst. Evol. Microbiol.">
        <title>Marinicauda pacifica gen. nov., sp. nov., a prosthecate alphaproteobacterium of the family Hyphomonadaceae isolated from deep seawater.</title>
        <authorList>
            <person name="Zhang X.Y."/>
            <person name="Li G.W."/>
            <person name="Wang C.S."/>
            <person name="Zhang Y.J."/>
            <person name="Xu X.W."/>
            <person name="Li H."/>
            <person name="Liu A."/>
            <person name="Liu C."/>
            <person name="Xie B.B."/>
            <person name="Qin Q.L."/>
            <person name="Xu Z."/>
            <person name="Chen X.L."/>
            <person name="Zhou B.C."/>
            <person name="Zhang Y.Z."/>
        </authorList>
    </citation>
    <scope>NUCLEOTIDE SEQUENCE [LARGE SCALE GENOMIC DNA]</scope>
    <source>
        <strain evidence="1 2">P-1 km-3</strain>
    </source>
</reference>
<keyword evidence="2" id="KW-1185">Reference proteome</keyword>
<comment type="caution">
    <text evidence="1">The sequence shown here is derived from an EMBL/GenBank/DDBJ whole genome shotgun (WGS) entry which is preliminary data.</text>
</comment>
<dbReference type="RefSeq" id="WP_135942940.1">
    <property type="nucleotide sequence ID" value="NZ_BMEI01000001.1"/>
</dbReference>
<evidence type="ECO:0008006" key="3">
    <source>
        <dbReference type="Google" id="ProtNLM"/>
    </source>
</evidence>
<gene>
    <name evidence="1" type="ORF">E5162_00155</name>
</gene>
<dbReference type="Proteomes" id="UP000305451">
    <property type="component" value="Unassembled WGS sequence"/>
</dbReference>
<sequence length="211" mass="23487">MEFGNISEIVTALAAIVTALSVVIAAQQFNLSRKNAAAENARLKKQAAIDAARIYIENKRPETDLMLQFVNNACHINSRIIQDIEKFHTPALPVALLEDVRGCVEFYDRQAVGELGQEAGMITGLSPKHIIQLRWLMIDYLNTLEAVLMFWWQGTANKSLLEEEFSFLRSNADSARPVRHLVESFGEANFPAISAFLKSGVRKTAPEPDAD</sequence>
<accession>A0A4S2HCN3</accession>
<dbReference type="AlphaFoldDB" id="A0A4S2HCN3"/>
<name>A0A4S2HCN3_9PROT</name>
<evidence type="ECO:0000313" key="1">
    <source>
        <dbReference type="EMBL" id="TGY93746.1"/>
    </source>
</evidence>
<organism evidence="1 2">
    <name type="scientific">Marinicauda pacifica</name>
    <dbReference type="NCBI Taxonomy" id="1133559"/>
    <lineage>
        <taxon>Bacteria</taxon>
        <taxon>Pseudomonadati</taxon>
        <taxon>Pseudomonadota</taxon>
        <taxon>Alphaproteobacteria</taxon>
        <taxon>Maricaulales</taxon>
        <taxon>Maricaulaceae</taxon>
        <taxon>Marinicauda</taxon>
    </lineage>
</organism>
<dbReference type="OrthoDB" id="9999632at2"/>
<dbReference type="EMBL" id="SRXV01000001">
    <property type="protein sequence ID" value="TGY93746.1"/>
    <property type="molecule type" value="Genomic_DNA"/>
</dbReference>
<evidence type="ECO:0000313" key="2">
    <source>
        <dbReference type="Proteomes" id="UP000305451"/>
    </source>
</evidence>
<protein>
    <recommendedName>
        <fullName evidence="3">DUF4760 domain-containing protein</fullName>
    </recommendedName>
</protein>